<feature type="region of interest" description="Disordered" evidence="1">
    <location>
        <begin position="1"/>
        <end position="81"/>
    </location>
</feature>
<comment type="caution">
    <text evidence="2">The sequence shown here is derived from an EMBL/GenBank/DDBJ whole genome shotgun (WGS) entry which is preliminary data.</text>
</comment>
<name>A0ABN2Z0C2_9ACTN</name>
<accession>A0ABN2Z0C2</accession>
<organism evidence="2 3">
    <name type="scientific">Kitasatospora kazusensis</name>
    <dbReference type="NCBI Taxonomy" id="407974"/>
    <lineage>
        <taxon>Bacteria</taxon>
        <taxon>Bacillati</taxon>
        <taxon>Actinomycetota</taxon>
        <taxon>Actinomycetes</taxon>
        <taxon>Kitasatosporales</taxon>
        <taxon>Streptomycetaceae</taxon>
        <taxon>Kitasatospora</taxon>
    </lineage>
</organism>
<evidence type="ECO:0000313" key="3">
    <source>
        <dbReference type="Proteomes" id="UP001422759"/>
    </source>
</evidence>
<dbReference type="EMBL" id="BAAANT010000005">
    <property type="protein sequence ID" value="GAA2134826.1"/>
    <property type="molecule type" value="Genomic_DNA"/>
</dbReference>
<dbReference type="Proteomes" id="UP001422759">
    <property type="component" value="Unassembled WGS sequence"/>
</dbReference>
<gene>
    <name evidence="2" type="ORF">GCM10009760_12570</name>
</gene>
<proteinExistence type="predicted"/>
<evidence type="ECO:0000256" key="1">
    <source>
        <dbReference type="SAM" id="MobiDB-lite"/>
    </source>
</evidence>
<protein>
    <submittedName>
        <fullName evidence="2">Uncharacterized protein</fullName>
    </submittedName>
</protein>
<feature type="compositionally biased region" description="Basic and acidic residues" evidence="1">
    <location>
        <begin position="15"/>
        <end position="29"/>
    </location>
</feature>
<evidence type="ECO:0000313" key="2">
    <source>
        <dbReference type="EMBL" id="GAA2134826.1"/>
    </source>
</evidence>
<keyword evidence="3" id="KW-1185">Reference proteome</keyword>
<sequence length="81" mass="8791">MIRRHQVNRYADSGDSGHREHDPGGEQHRAAAAAPGSRTASRTWRRPGREARLRVGSRLAGRPTAPVDAPGKERLTGVPFG</sequence>
<reference evidence="2 3" key="1">
    <citation type="journal article" date="2019" name="Int. J. Syst. Evol. Microbiol.">
        <title>The Global Catalogue of Microorganisms (GCM) 10K type strain sequencing project: providing services to taxonomists for standard genome sequencing and annotation.</title>
        <authorList>
            <consortium name="The Broad Institute Genomics Platform"/>
            <consortium name="The Broad Institute Genome Sequencing Center for Infectious Disease"/>
            <person name="Wu L."/>
            <person name="Ma J."/>
        </authorList>
    </citation>
    <scope>NUCLEOTIDE SEQUENCE [LARGE SCALE GENOMIC DNA]</scope>
    <source>
        <strain evidence="2 3">JCM 14560</strain>
    </source>
</reference>